<proteinExistence type="predicted"/>
<dbReference type="EMBL" id="CP028349">
    <property type="protein sequence ID" value="AVV39194.1"/>
    <property type="molecule type" value="Genomic_DNA"/>
</dbReference>
<accession>A0AAN1NTR8</accession>
<gene>
    <name evidence="1" type="ORF">C9381_02980</name>
</gene>
<reference evidence="1 2" key="1">
    <citation type="journal article" date="2018" name="Int J Genomics">
        <title>Comparative Genomics Analysis of Plasmid pPV989-94 from a Clinical Isolate of Pantoea vagans PV989.</title>
        <authorList>
            <person name="Xu L."/>
            <person name="Yin M."/>
            <person name="Zhu T."/>
            <person name="Lu J."/>
            <person name="Bao Q."/>
        </authorList>
    </citation>
    <scope>NUCLEOTIDE SEQUENCE [LARGE SCALE GENOMIC DNA]</scope>
    <source>
        <strain evidence="1 2">PV989</strain>
    </source>
</reference>
<sequence>MAAWRNGWLSDDQLRAAGEALTKTGYGQYLLDLLHARPRQY</sequence>
<organism evidence="1 2">
    <name type="scientific">Pantoea vagans</name>
    <dbReference type="NCBI Taxonomy" id="470934"/>
    <lineage>
        <taxon>Bacteria</taxon>
        <taxon>Pseudomonadati</taxon>
        <taxon>Pseudomonadota</taxon>
        <taxon>Gammaproteobacteria</taxon>
        <taxon>Enterobacterales</taxon>
        <taxon>Erwiniaceae</taxon>
        <taxon>Pantoea</taxon>
    </lineage>
</organism>
<name>A0AAN1NTR8_9GAMM</name>
<evidence type="ECO:0000313" key="1">
    <source>
        <dbReference type="EMBL" id="AVV39194.1"/>
    </source>
</evidence>
<dbReference type="Proteomes" id="UP000241538">
    <property type="component" value="Chromosome"/>
</dbReference>
<dbReference type="AlphaFoldDB" id="A0AAN1NTR8"/>
<protein>
    <submittedName>
        <fullName evidence="1">Glucose-1-phosphate thymidylyltransferase 2 RmlA2</fullName>
    </submittedName>
</protein>
<evidence type="ECO:0000313" key="2">
    <source>
        <dbReference type="Proteomes" id="UP000241538"/>
    </source>
</evidence>